<evidence type="ECO:0000256" key="5">
    <source>
        <dbReference type="ARBA" id="ARBA00022448"/>
    </source>
</evidence>
<evidence type="ECO:0000256" key="18">
    <source>
        <dbReference type="ARBA" id="ARBA00023303"/>
    </source>
</evidence>
<organism evidence="21 22">
    <name type="scientific">Influenza B virus</name>
    <name type="common">B/Singapore/Ohc028/2013</name>
    <dbReference type="NCBI Taxonomy" id="1757452"/>
    <lineage>
        <taxon>Viruses</taxon>
        <taxon>Riboviria</taxon>
        <taxon>Orthornavirae</taxon>
        <taxon>Negarnaviricota</taxon>
        <taxon>Polyploviricotina</taxon>
        <taxon>Insthoviricetes</taxon>
        <taxon>Articulavirales</taxon>
        <taxon>Orthomyxoviridae</taxon>
        <taxon>Betainfluenzavirus</taxon>
        <taxon>Betainfluenzavirus influenzae</taxon>
        <taxon>Influenza B virus</taxon>
    </lineage>
</organism>
<evidence type="ECO:0000256" key="16">
    <source>
        <dbReference type="ARBA" id="ARBA00023065"/>
    </source>
</evidence>
<protein>
    <recommendedName>
        <fullName evidence="4">Matrix protein 2</fullName>
    </recommendedName>
    <alternativeName>
        <fullName evidence="19">BM2</fullName>
    </alternativeName>
</protein>
<keyword evidence="11" id="KW-1043">Host membrane</keyword>
<evidence type="ECO:0000256" key="10">
    <source>
        <dbReference type="ARBA" id="ARBA00022844"/>
    </source>
</evidence>
<sequence>MIFEPFQILSICSFILSALHFMAWTIGHLNQIKRGVNMKIRIKGPNKETINREVSILRHSYQKEIQAKEAMKEVLSDNMEVLSDHIVIEGLSAEEIIKMGETVLEVEESH</sequence>
<evidence type="ECO:0000256" key="3">
    <source>
        <dbReference type="ARBA" id="ARBA00011881"/>
    </source>
</evidence>
<dbReference type="GO" id="GO:0015267">
    <property type="term" value="F:channel activity"/>
    <property type="evidence" value="ECO:0007669"/>
    <property type="project" value="UniProtKB-KW"/>
</dbReference>
<evidence type="ECO:0000256" key="14">
    <source>
        <dbReference type="ARBA" id="ARBA00023039"/>
    </source>
</evidence>
<keyword evidence="12" id="KW-0735">Signal-anchor</keyword>
<evidence type="ECO:0000256" key="17">
    <source>
        <dbReference type="ARBA" id="ARBA00023136"/>
    </source>
</evidence>
<accession>A0A126UBC3</accession>
<evidence type="ECO:0000256" key="4">
    <source>
        <dbReference type="ARBA" id="ARBA00015052"/>
    </source>
</evidence>
<keyword evidence="9" id="KW-0375">Hydrogen ion transport</keyword>
<evidence type="ECO:0000256" key="19">
    <source>
        <dbReference type="ARBA" id="ARBA00030349"/>
    </source>
</evidence>
<keyword evidence="10" id="KW-0946">Virion</keyword>
<evidence type="ECO:0000313" key="21">
    <source>
        <dbReference type="EMBL" id="AML42423.1"/>
    </source>
</evidence>
<keyword evidence="5" id="KW-0813">Transport</keyword>
<dbReference type="GO" id="GO:0016020">
    <property type="term" value="C:membrane"/>
    <property type="evidence" value="ECO:0007669"/>
    <property type="project" value="InterPro"/>
</dbReference>
<keyword evidence="18" id="KW-0407">Ion channel</keyword>
<comment type="subcellular location">
    <subcellularLocation>
        <location evidence="1">Host cell membrane</location>
        <topology evidence="1">Single-pass type III membrane protein</topology>
    </subcellularLocation>
    <subcellularLocation>
        <location evidence="2">Virion membrane</location>
        <topology evidence="2">Single-pass type III membrane protein</topology>
    </subcellularLocation>
</comment>
<dbReference type="Pfam" id="PF04772">
    <property type="entry name" value="Flu_B_M2"/>
    <property type="match status" value="1"/>
</dbReference>
<keyword evidence="15" id="KW-0175">Coiled coil</keyword>
<keyword evidence="16" id="KW-0406">Ion transport</keyword>
<gene>
    <name evidence="21" type="primary">BM2</name>
</gene>
<dbReference type="GO" id="GO:1902600">
    <property type="term" value="P:proton transmembrane transport"/>
    <property type="evidence" value="ECO:0007669"/>
    <property type="project" value="UniProtKB-KW"/>
</dbReference>
<dbReference type="Gene3D" id="6.10.250.350">
    <property type="match status" value="1"/>
</dbReference>
<dbReference type="GO" id="GO:0020002">
    <property type="term" value="C:host cell plasma membrane"/>
    <property type="evidence" value="ECO:0007669"/>
    <property type="project" value="UniProtKB-SubCell"/>
</dbReference>
<feature type="transmembrane region" description="Helical" evidence="20">
    <location>
        <begin position="6"/>
        <end position="29"/>
    </location>
</feature>
<reference evidence="21 22" key="2">
    <citation type="submission" date="2016-02" db="EMBL/GenBank/DDBJ databases">
        <authorList>
            <consortium name="The NIAID Influenza Genome Sequencing Consortium"/>
        </authorList>
    </citation>
    <scope>NUCLEOTIDE SEQUENCE [LARGE SCALE GENOMIC DNA]</scope>
    <source>
        <strain evidence="21">B/Singapore/Ohc028/2013</strain>
    </source>
</reference>
<keyword evidence="13 20" id="KW-1133">Transmembrane helix</keyword>
<evidence type="ECO:0000256" key="8">
    <source>
        <dbReference type="ARBA" id="ARBA00022692"/>
    </source>
</evidence>
<evidence type="ECO:0000256" key="1">
    <source>
        <dbReference type="ARBA" id="ARBA00004224"/>
    </source>
</evidence>
<reference evidence="21 22" key="1">
    <citation type="submission" date="2016-02" db="EMBL/GenBank/DDBJ databases">
        <title>The NIAID Influenza Genome Sequencing Project.</title>
        <authorList>
            <person name="Das S.R."/>
            <person name="Halpin R.A."/>
            <person name="Lin X."/>
            <person name="Simenauer A."/>
            <person name="Akopov A."/>
            <person name="Fedorova N."/>
            <person name="Puri V."/>
            <person name="Stockwell T."/>
            <person name="Amedeo P."/>
            <person name="Bishop B."/>
            <person name="Katzel D."/>
            <person name="Schobel S."/>
            <person name="Shrivastava S."/>
            <person name="Bao Y."/>
            <person name="Sanders R."/>
            <person name="Zhdanov S."/>
            <person name="Kiryutin B."/>
            <person name="Lipman D.J."/>
            <person name="Tatusova T."/>
            <person name="Barr I."/>
        </authorList>
    </citation>
    <scope>NUCLEOTIDE SEQUENCE [LARGE SCALE GENOMIC DNA]</scope>
    <source>
        <strain evidence="21">B/Singapore/Ohc028/2013</strain>
    </source>
</reference>
<keyword evidence="17 20" id="KW-0472">Membrane</keyword>
<evidence type="ECO:0000256" key="2">
    <source>
        <dbReference type="ARBA" id="ARBA00004462"/>
    </source>
</evidence>
<proteinExistence type="predicted"/>
<dbReference type="GO" id="GO:0055036">
    <property type="term" value="C:virion membrane"/>
    <property type="evidence" value="ECO:0007669"/>
    <property type="project" value="UniProtKB-SubCell"/>
</dbReference>
<keyword evidence="14" id="KW-1182">Viral ion channel</keyword>
<evidence type="ECO:0000256" key="9">
    <source>
        <dbReference type="ARBA" id="ARBA00022781"/>
    </source>
</evidence>
<keyword evidence="6" id="KW-1032">Host cell membrane</keyword>
<evidence type="ECO:0000256" key="20">
    <source>
        <dbReference type="SAM" id="Phobius"/>
    </source>
</evidence>
<keyword evidence="8 20" id="KW-0812">Transmembrane</keyword>
<dbReference type="Proteomes" id="UP000131531">
    <property type="component" value="Genome"/>
</dbReference>
<dbReference type="EMBL" id="CY200322">
    <property type="protein sequence ID" value="AML42423.1"/>
    <property type="molecule type" value="Viral_cRNA"/>
</dbReference>
<evidence type="ECO:0000313" key="22">
    <source>
        <dbReference type="Proteomes" id="UP000131531"/>
    </source>
</evidence>
<dbReference type="InterPro" id="IPR006859">
    <property type="entry name" value="Flu_B_M2"/>
</dbReference>
<comment type="subunit">
    <text evidence="3">Homotetramer.</text>
</comment>
<evidence type="ECO:0000256" key="13">
    <source>
        <dbReference type="ARBA" id="ARBA00022989"/>
    </source>
</evidence>
<evidence type="ECO:0000256" key="12">
    <source>
        <dbReference type="ARBA" id="ARBA00022968"/>
    </source>
</evidence>
<name>A0A126UBC3_9INFB</name>
<evidence type="ECO:0000256" key="15">
    <source>
        <dbReference type="ARBA" id="ARBA00023054"/>
    </source>
</evidence>
<keyword evidence="7" id="KW-0597">Phosphoprotein</keyword>
<evidence type="ECO:0000256" key="11">
    <source>
        <dbReference type="ARBA" id="ARBA00022870"/>
    </source>
</evidence>
<evidence type="ECO:0000256" key="6">
    <source>
        <dbReference type="ARBA" id="ARBA00022511"/>
    </source>
</evidence>
<evidence type="ECO:0000256" key="7">
    <source>
        <dbReference type="ARBA" id="ARBA00022553"/>
    </source>
</evidence>